<dbReference type="PANTHER" id="PTHR44757:SF2">
    <property type="entry name" value="BIOFILM ARCHITECTURE MAINTENANCE PROTEIN MBAA"/>
    <property type="match status" value="1"/>
</dbReference>
<dbReference type="PROSITE" id="PS50924">
    <property type="entry name" value="MHYT"/>
    <property type="match status" value="1"/>
</dbReference>
<keyword evidence="1" id="KW-0472">Membrane</keyword>
<dbReference type="PROSITE" id="PS50883">
    <property type="entry name" value="EAL"/>
    <property type="match status" value="1"/>
</dbReference>
<dbReference type="Pfam" id="PF03707">
    <property type="entry name" value="MHYT"/>
    <property type="match status" value="2"/>
</dbReference>
<dbReference type="InterPro" id="IPR000014">
    <property type="entry name" value="PAS"/>
</dbReference>
<dbReference type="InterPro" id="IPR001633">
    <property type="entry name" value="EAL_dom"/>
</dbReference>
<feature type="region of interest" description="Disordered" evidence="2">
    <location>
        <begin position="777"/>
        <end position="800"/>
    </location>
</feature>
<dbReference type="Pfam" id="PF00563">
    <property type="entry name" value="EAL"/>
    <property type="match status" value="1"/>
</dbReference>
<dbReference type="NCBIfam" id="TIGR00229">
    <property type="entry name" value="sensory_box"/>
    <property type="match status" value="1"/>
</dbReference>
<dbReference type="NCBIfam" id="TIGR00254">
    <property type="entry name" value="GGDEF"/>
    <property type="match status" value="1"/>
</dbReference>
<evidence type="ECO:0000259" key="4">
    <source>
        <dbReference type="PROSITE" id="PS50887"/>
    </source>
</evidence>
<reference evidence="6 7" key="1">
    <citation type="journal article" date="2021" name="Front. Microbiol.">
        <title>Comprehensive Comparative Genomics and Phenotyping of Methylobacterium Species.</title>
        <authorList>
            <person name="Alessa O."/>
            <person name="Ogura Y."/>
            <person name="Fujitani Y."/>
            <person name="Takami H."/>
            <person name="Hayashi T."/>
            <person name="Sahin N."/>
            <person name="Tani A."/>
        </authorList>
    </citation>
    <scope>NUCLEOTIDE SEQUENCE [LARGE SCALE GENOMIC DNA]</scope>
    <source>
        <strain evidence="6 7">DSM 23679</strain>
    </source>
</reference>
<dbReference type="InterPro" id="IPR000160">
    <property type="entry name" value="GGDEF_dom"/>
</dbReference>
<sequence>MLTVIGCFTDQHDLRLVGLAAAICAIAALTAIRLLRHAGSAGRTRLTWLVVAAISSGTGIFATHFIAMLAFQPSIPSAYDHGLTLLSLVIAICLTGLGLRVALLGTQGASWLGGLVVGLGIAAMHYTGMAAFEVTGHLRWNPAVVAASIVVGELFSAVALSTAIRSRSLTSLLASAAILTLAIGAHHTIGMAAVTITENPLATLSPHAMSPTWLAGAVALASLAIFVLTATAHALSLREQRRVHGETERMRGLANAAVEGLIVVDGHRVVTANVSFGRLVGLADAAVAGLPVSTFLTEANAWQRLACAMGQPVELGLRHAAGEIIAVEAILRRIDFAGKSHQALAVRDIRERKQAERHIQYLAHHDALTGLLNRTAFNAVLDRAVAAAVETGASIAVLCLDLDRFKAVNDLFGHAAGDAMLARVARCVTGLLGPDQCMARLGGDEFAILMDGQAGPDAAEDLAKTIIAALAAQASDRTADAMVGVSIGIALCPQDAMERQDLMVHADTALYRAKADGRGTYGVFEPEMGIAVRERHGVERDLECALARDEFHLVYQKQVAADGGALLGFEALLRWTHPERGRVPPDLFIPVAEERGTISAIGMWVLRTACREAAGWEAPLRVAVNVSAVQVHDPAFAAQVLAVLLETGLPAARLELEITETALIRNFDRAVATLRQLKTLGVGIAMDDFGTGYSSLANLRAFPFDRIKIDQSFVRNVDTNAQTAAIVRAVLGLGSGLGLPVVAEGVETPEELAFLKAAGCAEVQGYLFGRPAPLNPHETGIVPKADPRPDQAAGPGWAAA</sequence>
<dbReference type="SUPFAM" id="SSF55073">
    <property type="entry name" value="Nucleotide cyclase"/>
    <property type="match status" value="1"/>
</dbReference>
<proteinExistence type="predicted"/>
<dbReference type="CDD" id="cd01949">
    <property type="entry name" value="GGDEF"/>
    <property type="match status" value="1"/>
</dbReference>
<feature type="transmembrane region" description="Helical" evidence="1">
    <location>
        <begin position="47"/>
        <end position="71"/>
    </location>
</feature>
<dbReference type="RefSeq" id="WP_187273563.1">
    <property type="nucleotide sequence ID" value="NZ_BPQG01000032.1"/>
</dbReference>
<dbReference type="InterPro" id="IPR029787">
    <property type="entry name" value="Nucleotide_cyclase"/>
</dbReference>
<dbReference type="Proteomes" id="UP001055117">
    <property type="component" value="Unassembled WGS sequence"/>
</dbReference>
<dbReference type="InterPro" id="IPR043128">
    <property type="entry name" value="Rev_trsase/Diguanyl_cyclase"/>
</dbReference>
<dbReference type="Gene3D" id="3.20.20.450">
    <property type="entry name" value="EAL domain"/>
    <property type="match status" value="1"/>
</dbReference>
<dbReference type="InterPro" id="IPR035919">
    <property type="entry name" value="EAL_sf"/>
</dbReference>
<comment type="caution">
    <text evidence="6">The sequence shown here is derived from an EMBL/GenBank/DDBJ whole genome shotgun (WGS) entry which is preliminary data.</text>
</comment>
<dbReference type="InterPro" id="IPR035965">
    <property type="entry name" value="PAS-like_dom_sf"/>
</dbReference>
<evidence type="ECO:0000313" key="6">
    <source>
        <dbReference type="EMBL" id="GJD44359.1"/>
    </source>
</evidence>
<feature type="transmembrane region" description="Helical" evidence="1">
    <location>
        <begin position="172"/>
        <end position="193"/>
    </location>
</feature>
<protein>
    <submittedName>
        <fullName evidence="6">Signaling protein</fullName>
    </submittedName>
</protein>
<dbReference type="SUPFAM" id="SSF55785">
    <property type="entry name" value="PYP-like sensor domain (PAS domain)"/>
    <property type="match status" value="1"/>
</dbReference>
<gene>
    <name evidence="6" type="ORF">AFCDBAGC_2226</name>
</gene>
<dbReference type="Gene3D" id="3.30.450.20">
    <property type="entry name" value="PAS domain"/>
    <property type="match status" value="1"/>
</dbReference>
<dbReference type="InterPro" id="IPR052155">
    <property type="entry name" value="Biofilm_reg_signaling"/>
</dbReference>
<dbReference type="PANTHER" id="PTHR44757">
    <property type="entry name" value="DIGUANYLATE CYCLASE DGCP"/>
    <property type="match status" value="1"/>
</dbReference>
<name>A0ABQ4QHZ0_9HYPH</name>
<dbReference type="SMART" id="SM00052">
    <property type="entry name" value="EAL"/>
    <property type="match status" value="1"/>
</dbReference>
<dbReference type="Pfam" id="PF00990">
    <property type="entry name" value="GGDEF"/>
    <property type="match status" value="1"/>
</dbReference>
<evidence type="ECO:0000259" key="5">
    <source>
        <dbReference type="PROSITE" id="PS50924"/>
    </source>
</evidence>
<dbReference type="CDD" id="cd01948">
    <property type="entry name" value="EAL"/>
    <property type="match status" value="1"/>
</dbReference>
<keyword evidence="1" id="KW-1133">Transmembrane helix</keyword>
<evidence type="ECO:0000256" key="1">
    <source>
        <dbReference type="PROSITE-ProRule" id="PRU00244"/>
    </source>
</evidence>
<dbReference type="EMBL" id="BPQG01000032">
    <property type="protein sequence ID" value="GJD44359.1"/>
    <property type="molecule type" value="Genomic_DNA"/>
</dbReference>
<feature type="transmembrane region" description="Helical" evidence="1">
    <location>
        <begin position="140"/>
        <end position="160"/>
    </location>
</feature>
<accession>A0ABQ4QHZ0</accession>
<feature type="transmembrane region" description="Helical" evidence="1">
    <location>
        <begin position="16"/>
        <end position="35"/>
    </location>
</feature>
<dbReference type="InterPro" id="IPR005330">
    <property type="entry name" value="MHYT_dom"/>
</dbReference>
<feature type="domain" description="EAL" evidence="3">
    <location>
        <begin position="535"/>
        <end position="785"/>
    </location>
</feature>
<feature type="transmembrane region" description="Helical" evidence="1">
    <location>
        <begin position="83"/>
        <end position="103"/>
    </location>
</feature>
<dbReference type="SUPFAM" id="SSF141868">
    <property type="entry name" value="EAL domain-like"/>
    <property type="match status" value="1"/>
</dbReference>
<evidence type="ECO:0000259" key="3">
    <source>
        <dbReference type="PROSITE" id="PS50883"/>
    </source>
</evidence>
<evidence type="ECO:0000256" key="2">
    <source>
        <dbReference type="SAM" id="MobiDB-lite"/>
    </source>
</evidence>
<feature type="transmembrane region" description="Helical" evidence="1">
    <location>
        <begin position="110"/>
        <end position="128"/>
    </location>
</feature>
<keyword evidence="7" id="KW-1185">Reference proteome</keyword>
<dbReference type="Gene3D" id="3.30.70.270">
    <property type="match status" value="1"/>
</dbReference>
<dbReference type="PROSITE" id="PS50887">
    <property type="entry name" value="GGDEF"/>
    <property type="match status" value="1"/>
</dbReference>
<keyword evidence="1" id="KW-0812">Transmembrane</keyword>
<organism evidence="6 7">
    <name type="scientific">Methylobacterium cerastii</name>
    <dbReference type="NCBI Taxonomy" id="932741"/>
    <lineage>
        <taxon>Bacteria</taxon>
        <taxon>Pseudomonadati</taxon>
        <taxon>Pseudomonadota</taxon>
        <taxon>Alphaproteobacteria</taxon>
        <taxon>Hyphomicrobiales</taxon>
        <taxon>Methylobacteriaceae</taxon>
        <taxon>Methylobacterium</taxon>
    </lineage>
</organism>
<evidence type="ECO:0000313" key="7">
    <source>
        <dbReference type="Proteomes" id="UP001055117"/>
    </source>
</evidence>
<feature type="domain" description="MHYT" evidence="5">
    <location>
        <begin position="12"/>
        <end position="197"/>
    </location>
</feature>
<feature type="domain" description="GGDEF" evidence="4">
    <location>
        <begin position="393"/>
        <end position="526"/>
    </location>
</feature>
<dbReference type="SMART" id="SM00267">
    <property type="entry name" value="GGDEF"/>
    <property type="match status" value="1"/>
</dbReference>
<feature type="transmembrane region" description="Helical" evidence="1">
    <location>
        <begin position="213"/>
        <end position="235"/>
    </location>
</feature>